<accession>A0A6G1K4Z2</accession>
<dbReference type="Proteomes" id="UP000799428">
    <property type="component" value="Unassembled WGS sequence"/>
</dbReference>
<proteinExistence type="predicted"/>
<dbReference type="Pfam" id="PF00067">
    <property type="entry name" value="p450"/>
    <property type="match status" value="1"/>
</dbReference>
<dbReference type="GO" id="GO:0005506">
    <property type="term" value="F:iron ion binding"/>
    <property type="evidence" value="ECO:0007669"/>
    <property type="project" value="InterPro"/>
</dbReference>
<dbReference type="GO" id="GO:0004497">
    <property type="term" value="F:monooxygenase activity"/>
    <property type="evidence" value="ECO:0007669"/>
    <property type="project" value="InterPro"/>
</dbReference>
<dbReference type="Gene3D" id="1.10.630.10">
    <property type="entry name" value="Cytochrome P450"/>
    <property type="match status" value="1"/>
</dbReference>
<keyword evidence="2" id="KW-1185">Reference proteome</keyword>
<gene>
    <name evidence="1" type="ORF">K504DRAFT_458367</name>
</gene>
<dbReference type="AlphaFoldDB" id="A0A6G1K4Z2"/>
<dbReference type="GO" id="GO:0020037">
    <property type="term" value="F:heme binding"/>
    <property type="evidence" value="ECO:0007669"/>
    <property type="project" value="InterPro"/>
</dbReference>
<protein>
    <submittedName>
        <fullName evidence="1">Uncharacterized protein</fullName>
    </submittedName>
</protein>
<name>A0A6G1K4Z2_9PLEO</name>
<organism evidence="1 2">
    <name type="scientific">Pleomassaria siparia CBS 279.74</name>
    <dbReference type="NCBI Taxonomy" id="1314801"/>
    <lineage>
        <taxon>Eukaryota</taxon>
        <taxon>Fungi</taxon>
        <taxon>Dikarya</taxon>
        <taxon>Ascomycota</taxon>
        <taxon>Pezizomycotina</taxon>
        <taxon>Dothideomycetes</taxon>
        <taxon>Pleosporomycetidae</taxon>
        <taxon>Pleosporales</taxon>
        <taxon>Pleomassariaceae</taxon>
        <taxon>Pleomassaria</taxon>
    </lineage>
</organism>
<dbReference type="EMBL" id="MU005773">
    <property type="protein sequence ID" value="KAF2707878.1"/>
    <property type="molecule type" value="Genomic_DNA"/>
</dbReference>
<dbReference type="InterPro" id="IPR001128">
    <property type="entry name" value="Cyt_P450"/>
</dbReference>
<dbReference type="InterPro" id="IPR036396">
    <property type="entry name" value="Cyt_P450_sf"/>
</dbReference>
<dbReference type="SUPFAM" id="SSF48264">
    <property type="entry name" value="Cytochrome P450"/>
    <property type="match status" value="1"/>
</dbReference>
<dbReference type="GO" id="GO:0016705">
    <property type="term" value="F:oxidoreductase activity, acting on paired donors, with incorporation or reduction of molecular oxygen"/>
    <property type="evidence" value="ECO:0007669"/>
    <property type="project" value="InterPro"/>
</dbReference>
<sequence length="75" mass="8498">MSELCHWHDIASGRVTRRVAKDDIELSGVTFTHGWMGIVAEAQSASRDEGVFSYPENFDVLRFVEKEKVGRERTG</sequence>
<evidence type="ECO:0000313" key="1">
    <source>
        <dbReference type="EMBL" id="KAF2707878.1"/>
    </source>
</evidence>
<reference evidence="1" key="1">
    <citation type="journal article" date="2020" name="Stud. Mycol.">
        <title>101 Dothideomycetes genomes: a test case for predicting lifestyles and emergence of pathogens.</title>
        <authorList>
            <person name="Haridas S."/>
            <person name="Albert R."/>
            <person name="Binder M."/>
            <person name="Bloem J."/>
            <person name="Labutti K."/>
            <person name="Salamov A."/>
            <person name="Andreopoulos B."/>
            <person name="Baker S."/>
            <person name="Barry K."/>
            <person name="Bills G."/>
            <person name="Bluhm B."/>
            <person name="Cannon C."/>
            <person name="Castanera R."/>
            <person name="Culley D."/>
            <person name="Daum C."/>
            <person name="Ezra D."/>
            <person name="Gonzalez J."/>
            <person name="Henrissat B."/>
            <person name="Kuo A."/>
            <person name="Liang C."/>
            <person name="Lipzen A."/>
            <person name="Lutzoni F."/>
            <person name="Magnuson J."/>
            <person name="Mondo S."/>
            <person name="Nolan M."/>
            <person name="Ohm R."/>
            <person name="Pangilinan J."/>
            <person name="Park H.-J."/>
            <person name="Ramirez L."/>
            <person name="Alfaro M."/>
            <person name="Sun H."/>
            <person name="Tritt A."/>
            <person name="Yoshinaga Y."/>
            <person name="Zwiers L.-H."/>
            <person name="Turgeon B."/>
            <person name="Goodwin S."/>
            <person name="Spatafora J."/>
            <person name="Crous P."/>
            <person name="Grigoriev I."/>
        </authorList>
    </citation>
    <scope>NUCLEOTIDE SEQUENCE</scope>
    <source>
        <strain evidence="1">CBS 279.74</strain>
    </source>
</reference>
<evidence type="ECO:0000313" key="2">
    <source>
        <dbReference type="Proteomes" id="UP000799428"/>
    </source>
</evidence>